<proteinExistence type="predicted"/>
<gene>
    <name evidence="2" type="ORF">J1902_04485</name>
</gene>
<accession>A0A939HDL9</accession>
<evidence type="ECO:0000313" key="2">
    <source>
        <dbReference type="EMBL" id="MBO1267244.1"/>
    </source>
</evidence>
<name>A0A939HDL9_9MICC</name>
<dbReference type="SUPFAM" id="SSF54427">
    <property type="entry name" value="NTF2-like"/>
    <property type="match status" value="1"/>
</dbReference>
<evidence type="ECO:0000259" key="1">
    <source>
        <dbReference type="Pfam" id="PF13474"/>
    </source>
</evidence>
<reference evidence="2" key="1">
    <citation type="submission" date="2021-03" db="EMBL/GenBank/DDBJ databases">
        <title>A new species, PO-11, isolated from a karst cave deposit.</title>
        <authorList>
            <person name="Zhaoxiaoyong W."/>
        </authorList>
    </citation>
    <scope>NUCLEOTIDE SEQUENCE</scope>
    <source>
        <strain evidence="2">PO-11</strain>
    </source>
</reference>
<keyword evidence="3" id="KW-1185">Reference proteome</keyword>
<evidence type="ECO:0000313" key="3">
    <source>
        <dbReference type="Proteomes" id="UP000664164"/>
    </source>
</evidence>
<dbReference type="AlphaFoldDB" id="A0A939HDL9"/>
<dbReference type="Gene3D" id="3.10.450.50">
    <property type="match status" value="1"/>
</dbReference>
<dbReference type="RefSeq" id="WP_207615047.1">
    <property type="nucleotide sequence ID" value="NZ_JAFNLL010000007.1"/>
</dbReference>
<dbReference type="Pfam" id="PF13474">
    <property type="entry name" value="SnoaL_3"/>
    <property type="match status" value="1"/>
</dbReference>
<organism evidence="2 3">
    <name type="scientific">Arthrobacter cavernae</name>
    <dbReference type="NCBI Taxonomy" id="2817681"/>
    <lineage>
        <taxon>Bacteria</taxon>
        <taxon>Bacillati</taxon>
        <taxon>Actinomycetota</taxon>
        <taxon>Actinomycetes</taxon>
        <taxon>Micrococcales</taxon>
        <taxon>Micrococcaceae</taxon>
        <taxon>Arthrobacter</taxon>
    </lineage>
</organism>
<dbReference type="InterPro" id="IPR037401">
    <property type="entry name" value="SnoaL-like"/>
</dbReference>
<dbReference type="EMBL" id="JAFNLL010000007">
    <property type="protein sequence ID" value="MBO1267244.1"/>
    <property type="molecule type" value="Genomic_DNA"/>
</dbReference>
<sequence>MQLDEVVGRFHQTLNEFAKGDPEPAKAIFSHGEDGSLANPWGPPVVGWDRVSKALDSAAARFKDGRVTAVDGLTRHVTSDLAVFLDIEHWQAKLGGGDEISQFDLRVTSVYRPEGDTWALVHRHADPVITPRLPDAVLHN</sequence>
<protein>
    <submittedName>
        <fullName evidence="2">Nuclear transport factor 2 family protein</fullName>
    </submittedName>
</protein>
<feature type="domain" description="SnoaL-like" evidence="1">
    <location>
        <begin position="12"/>
        <end position="125"/>
    </location>
</feature>
<comment type="caution">
    <text evidence="2">The sequence shown here is derived from an EMBL/GenBank/DDBJ whole genome shotgun (WGS) entry which is preliminary data.</text>
</comment>
<dbReference type="InterPro" id="IPR032710">
    <property type="entry name" value="NTF2-like_dom_sf"/>
</dbReference>
<dbReference type="Proteomes" id="UP000664164">
    <property type="component" value="Unassembled WGS sequence"/>
</dbReference>